<dbReference type="EMBL" id="CP007770">
    <property type="protein sequence ID" value="AJC87190.1"/>
    <property type="molecule type" value="Genomic_DNA"/>
</dbReference>
<dbReference type="KEGG" id="cis:CINS_0186"/>
<evidence type="ECO:0000256" key="11">
    <source>
        <dbReference type="HAMAP-Rule" id="MF_00530"/>
    </source>
</evidence>
<proteinExistence type="inferred from homology"/>
<dbReference type="InterPro" id="IPR020546">
    <property type="entry name" value="ATP_synth_F1_dsu/esu_N"/>
</dbReference>
<dbReference type="HAMAP" id="MF_00530">
    <property type="entry name" value="ATP_synth_epsil_bac"/>
    <property type="match status" value="1"/>
</dbReference>
<keyword evidence="10 11" id="KW-0066">ATP synthesis</keyword>
<dbReference type="GO" id="GO:0045259">
    <property type="term" value="C:proton-transporting ATP synthase complex"/>
    <property type="evidence" value="ECO:0007669"/>
    <property type="project" value="UniProtKB-KW"/>
</dbReference>
<evidence type="ECO:0000256" key="10">
    <source>
        <dbReference type="ARBA" id="ARBA00023310"/>
    </source>
</evidence>
<dbReference type="GO" id="GO:0046933">
    <property type="term" value="F:proton-transporting ATP synthase activity, rotational mechanism"/>
    <property type="evidence" value="ECO:0007669"/>
    <property type="project" value="UniProtKB-UniRule"/>
</dbReference>
<evidence type="ECO:0000259" key="13">
    <source>
        <dbReference type="Pfam" id="PF02823"/>
    </source>
</evidence>
<dbReference type="GO" id="GO:0012505">
    <property type="term" value="C:endomembrane system"/>
    <property type="evidence" value="ECO:0007669"/>
    <property type="project" value="UniProtKB-SubCell"/>
</dbReference>
<gene>
    <name evidence="11 14" type="primary">atpC</name>
    <name evidence="14" type="ORF">CINS_0186</name>
</gene>
<dbReference type="InterPro" id="IPR001469">
    <property type="entry name" value="ATP_synth_F1_dsu/esu"/>
</dbReference>
<evidence type="ECO:0000256" key="5">
    <source>
        <dbReference type="ARBA" id="ARBA00022475"/>
    </source>
</evidence>
<comment type="subcellular location">
    <subcellularLocation>
        <location evidence="11">Cell membrane</location>
        <topology evidence="11">Peripheral membrane protein</topology>
    </subcellularLocation>
    <subcellularLocation>
        <location evidence="2">Endomembrane system</location>
        <topology evidence="2">Peripheral membrane protein</topology>
    </subcellularLocation>
</comment>
<keyword evidence="14" id="KW-0378">Hydrolase</keyword>
<dbReference type="GO" id="GO:0005524">
    <property type="term" value="F:ATP binding"/>
    <property type="evidence" value="ECO:0007669"/>
    <property type="project" value="UniProtKB-UniRule"/>
</dbReference>
<keyword evidence="5 11" id="KW-1003">Cell membrane</keyword>
<dbReference type="Pfam" id="PF02823">
    <property type="entry name" value="ATP-synt_DE_N"/>
    <property type="match status" value="1"/>
</dbReference>
<dbReference type="RefSeq" id="WP_039649071.1">
    <property type="nucleotide sequence ID" value="NZ_CP007770.1"/>
</dbReference>
<dbReference type="PANTHER" id="PTHR13822">
    <property type="entry name" value="ATP SYNTHASE DELTA/EPSILON CHAIN"/>
    <property type="match status" value="1"/>
</dbReference>
<comment type="similarity">
    <text evidence="3 11 12">Belongs to the ATPase epsilon chain family.</text>
</comment>
<dbReference type="GO" id="GO:0016787">
    <property type="term" value="F:hydrolase activity"/>
    <property type="evidence" value="ECO:0007669"/>
    <property type="project" value="UniProtKB-KW"/>
</dbReference>
<dbReference type="HOGENOM" id="CLU_084338_2_1_7"/>
<comment type="subunit">
    <text evidence="11 12">F-type ATPases have 2 components, CF(1) - the catalytic core - and CF(0) - the membrane proton channel. CF(1) has five subunits: alpha(3), beta(3), gamma(1), delta(1), epsilon(1). CF(0) has three main subunits: a, b and c.</text>
</comment>
<evidence type="ECO:0000256" key="8">
    <source>
        <dbReference type="ARBA" id="ARBA00023136"/>
    </source>
</evidence>
<keyword evidence="8 11" id="KW-0472">Membrane</keyword>
<evidence type="ECO:0000256" key="2">
    <source>
        <dbReference type="ARBA" id="ARBA00004184"/>
    </source>
</evidence>
<keyword evidence="9 11" id="KW-0139">CF(1)</keyword>
<dbReference type="GeneID" id="74431007"/>
<evidence type="ECO:0000256" key="3">
    <source>
        <dbReference type="ARBA" id="ARBA00005712"/>
    </source>
</evidence>
<evidence type="ECO:0000313" key="14">
    <source>
        <dbReference type="EMBL" id="AJC87190.1"/>
    </source>
</evidence>
<dbReference type="Gene3D" id="2.60.15.10">
    <property type="entry name" value="F0F1 ATP synthase delta/epsilon subunit, N-terminal"/>
    <property type="match status" value="1"/>
</dbReference>
<organism evidence="14 15">
    <name type="scientific">Campylobacter insulaenigrae NCTC 12927</name>
    <dbReference type="NCBI Taxonomy" id="1031564"/>
    <lineage>
        <taxon>Bacteria</taxon>
        <taxon>Pseudomonadati</taxon>
        <taxon>Campylobacterota</taxon>
        <taxon>Epsilonproteobacteria</taxon>
        <taxon>Campylobacterales</taxon>
        <taxon>Campylobacteraceae</taxon>
        <taxon>Campylobacter</taxon>
    </lineage>
</organism>
<protein>
    <recommendedName>
        <fullName evidence="11">ATP synthase epsilon chain</fullName>
    </recommendedName>
    <alternativeName>
        <fullName evidence="11">ATP synthase F1 sector epsilon subunit</fullName>
    </alternativeName>
    <alternativeName>
        <fullName evidence="11">F-ATPase epsilon subunit</fullName>
    </alternativeName>
</protein>
<accession>A0A0A8H079</accession>
<reference evidence="14 15" key="1">
    <citation type="journal article" date="2014" name="Genome Biol. Evol.">
        <title>Comparative Genomics of the Campylobacter lari Group.</title>
        <authorList>
            <person name="Miller W.G."/>
            <person name="Yee E."/>
            <person name="Chapman M.H."/>
            <person name="Smith T.P."/>
            <person name="Bono J.L."/>
            <person name="Huynh S."/>
            <person name="Parker C.T."/>
            <person name="Vandamme P."/>
            <person name="Luong K."/>
            <person name="Korlach J."/>
        </authorList>
    </citation>
    <scope>NUCLEOTIDE SEQUENCE [LARGE SCALE GENOMIC DNA]</scope>
    <source>
        <strain evidence="14 15">NCTC 12927</strain>
    </source>
</reference>
<evidence type="ECO:0000256" key="12">
    <source>
        <dbReference type="RuleBase" id="RU003656"/>
    </source>
</evidence>
<name>A0A0A8H079_9BACT</name>
<evidence type="ECO:0000313" key="15">
    <source>
        <dbReference type="Proteomes" id="UP000031163"/>
    </source>
</evidence>
<dbReference type="STRING" id="1031564.CINS_0186"/>
<dbReference type="SUPFAM" id="SSF51344">
    <property type="entry name" value="Epsilon subunit of F1F0-ATP synthase N-terminal domain"/>
    <property type="match status" value="1"/>
</dbReference>
<evidence type="ECO:0000256" key="7">
    <source>
        <dbReference type="ARBA" id="ARBA00023065"/>
    </source>
</evidence>
<keyword evidence="11" id="KW-0375">Hydrogen ion transport</keyword>
<sequence length="130" mass="13796">MEDLISLEIVTPIGVIYKDQVKLVVLPGSEGEFGVLKGHASLISSLKAGIIDIETSNSTHELVAIDSGHAKISETKISVLAKGAVWVGGNSDSEIAKKLNEAKELIKSMSSDSMALASTFAKMDNNVRQK</sequence>
<dbReference type="GO" id="GO:0005886">
    <property type="term" value="C:plasma membrane"/>
    <property type="evidence" value="ECO:0007669"/>
    <property type="project" value="UniProtKB-SubCell"/>
</dbReference>
<keyword evidence="7 11" id="KW-0406">Ion transport</keyword>
<dbReference type="PANTHER" id="PTHR13822:SF10">
    <property type="entry name" value="ATP SYNTHASE EPSILON CHAIN, CHLOROPLASTIC"/>
    <property type="match status" value="1"/>
</dbReference>
<dbReference type="AlphaFoldDB" id="A0A0A8H079"/>
<dbReference type="Proteomes" id="UP000031163">
    <property type="component" value="Chromosome"/>
</dbReference>
<dbReference type="CDD" id="cd12152">
    <property type="entry name" value="F1-ATPase_delta"/>
    <property type="match status" value="1"/>
</dbReference>
<keyword evidence="4 11" id="KW-0813">Transport</keyword>
<comment type="function">
    <text evidence="1 11">Produces ATP from ADP in the presence of a proton gradient across the membrane.</text>
</comment>
<dbReference type="InterPro" id="IPR036771">
    <property type="entry name" value="ATPsynth_dsu/esu_N"/>
</dbReference>
<evidence type="ECO:0000256" key="9">
    <source>
        <dbReference type="ARBA" id="ARBA00023196"/>
    </source>
</evidence>
<evidence type="ECO:0000256" key="6">
    <source>
        <dbReference type="ARBA" id="ARBA00022519"/>
    </source>
</evidence>
<evidence type="ECO:0000256" key="4">
    <source>
        <dbReference type="ARBA" id="ARBA00022448"/>
    </source>
</evidence>
<keyword evidence="6" id="KW-0997">Cell inner membrane</keyword>
<dbReference type="NCBIfam" id="TIGR01216">
    <property type="entry name" value="ATP_synt_epsi"/>
    <property type="match status" value="1"/>
</dbReference>
<evidence type="ECO:0000256" key="1">
    <source>
        <dbReference type="ARBA" id="ARBA00003543"/>
    </source>
</evidence>
<feature type="domain" description="ATP synthase F1 complex delta/epsilon subunit N-terminal" evidence="13">
    <location>
        <begin position="6"/>
        <end position="84"/>
    </location>
</feature>